<feature type="compositionally biased region" description="Low complexity" evidence="1">
    <location>
        <begin position="415"/>
        <end position="433"/>
    </location>
</feature>
<evidence type="ECO:0000313" key="3">
    <source>
        <dbReference type="Proteomes" id="UP000664132"/>
    </source>
</evidence>
<dbReference type="OrthoDB" id="10526780at2759"/>
<name>A0A8H8BSY5_9HELO</name>
<gene>
    <name evidence="2" type="ORF">IFR04_004157</name>
</gene>
<keyword evidence="3" id="KW-1185">Reference proteome</keyword>
<accession>A0A8H8BSY5</accession>
<feature type="region of interest" description="Disordered" evidence="1">
    <location>
        <begin position="235"/>
        <end position="304"/>
    </location>
</feature>
<dbReference type="Proteomes" id="UP000664132">
    <property type="component" value="Unassembled WGS sequence"/>
</dbReference>
<evidence type="ECO:0000313" key="2">
    <source>
        <dbReference type="EMBL" id="KAG4422679.1"/>
    </source>
</evidence>
<proteinExistence type="predicted"/>
<comment type="caution">
    <text evidence="2">The sequence shown here is derived from an EMBL/GenBank/DDBJ whole genome shotgun (WGS) entry which is preliminary data.</text>
</comment>
<dbReference type="EMBL" id="JAFJYH010000045">
    <property type="protein sequence ID" value="KAG4422679.1"/>
    <property type="molecule type" value="Genomic_DNA"/>
</dbReference>
<feature type="compositionally biased region" description="Gly residues" evidence="1">
    <location>
        <begin position="249"/>
        <end position="289"/>
    </location>
</feature>
<evidence type="ECO:0000256" key="1">
    <source>
        <dbReference type="SAM" id="MobiDB-lite"/>
    </source>
</evidence>
<reference evidence="2" key="1">
    <citation type="submission" date="2021-02" db="EMBL/GenBank/DDBJ databases">
        <title>Genome sequence Cadophora malorum strain M34.</title>
        <authorList>
            <person name="Stefanovic E."/>
            <person name="Vu D."/>
            <person name="Scully C."/>
            <person name="Dijksterhuis J."/>
            <person name="Roader J."/>
            <person name="Houbraken J."/>
        </authorList>
    </citation>
    <scope>NUCLEOTIDE SEQUENCE</scope>
    <source>
        <strain evidence="2">M34</strain>
    </source>
</reference>
<dbReference type="AlphaFoldDB" id="A0A8H8BSY5"/>
<protein>
    <submittedName>
        <fullName evidence="2">Uncharacterized protein</fullName>
    </submittedName>
</protein>
<sequence>MFLGVTSVLWTGQNPPSTFPTISREPPLDASSKKLIWSYKSTLILERATNVGTGAQALPANSGRVPIILSSAPSSSAMKSTTISSLGTTAEVTKSPLPEPSTTTSLISSAVLDASTSFLPMSLSESTASIDVNFPSSSASSIDVPDLGITSTISSPTTVKSSNVEPIISVATIDGQALTYSATFILTAASLTAIQTATETESSGIVGIIMFPGTEGRSWKFPCLISCDGGFSTSSLGPPPGVGPLSESSGGGGGGGGGGDGGGGGGGGSGGGGGGGSGGGGSDGGGGGANQSNPDQKDNDNGNESAANLAHALLDCASTPSSTSIPPATGTQTGDSEATLWTITIVTNEFINPAYTFDSALAYAAMQSIDNDQKTLRLSGLITKTSTSSSTATSSVQDSILGSSSASMLKLSSVDTQTSASSSTSNPAPTSTSKHSSLNTPPPISTPQSSKPPVSPSPTPSKVPTTTSAPPPHDTAATYIDCSPIGCVGIKREDAIESIKSFCSHPAVINSATPTAILSFDFEGSKVRPTPVSGSLKDNLIIAIEQDTDPRCAEAEHKVSPPRGYQGNIVTGADGKCVKMLQSTLDNCNTDTVAGKLGGTVTTNCFAWSIFTGNTHGNC</sequence>
<organism evidence="2 3">
    <name type="scientific">Cadophora malorum</name>
    <dbReference type="NCBI Taxonomy" id="108018"/>
    <lineage>
        <taxon>Eukaryota</taxon>
        <taxon>Fungi</taxon>
        <taxon>Dikarya</taxon>
        <taxon>Ascomycota</taxon>
        <taxon>Pezizomycotina</taxon>
        <taxon>Leotiomycetes</taxon>
        <taxon>Helotiales</taxon>
        <taxon>Ploettnerulaceae</taxon>
        <taxon>Cadophora</taxon>
    </lineage>
</organism>
<feature type="region of interest" description="Disordered" evidence="1">
    <location>
        <begin position="415"/>
        <end position="476"/>
    </location>
</feature>